<reference evidence="3" key="1">
    <citation type="journal article" date="2012" name="Science">
        <title>The Paleozoic origin of enzymatic lignin decomposition reconstructed from 31 fungal genomes.</title>
        <authorList>
            <person name="Floudas D."/>
            <person name="Binder M."/>
            <person name="Riley R."/>
            <person name="Barry K."/>
            <person name="Blanchette R.A."/>
            <person name="Henrissat B."/>
            <person name="Martinez A.T."/>
            <person name="Otillar R."/>
            <person name="Spatafora J.W."/>
            <person name="Yadav J.S."/>
            <person name="Aerts A."/>
            <person name="Benoit I."/>
            <person name="Boyd A."/>
            <person name="Carlson A."/>
            <person name="Copeland A."/>
            <person name="Coutinho P.M."/>
            <person name="de Vries R.P."/>
            <person name="Ferreira P."/>
            <person name="Findley K."/>
            <person name="Foster B."/>
            <person name="Gaskell J."/>
            <person name="Glotzer D."/>
            <person name="Gorecki P."/>
            <person name="Heitman J."/>
            <person name="Hesse C."/>
            <person name="Hori C."/>
            <person name="Igarashi K."/>
            <person name="Jurgens J.A."/>
            <person name="Kallen N."/>
            <person name="Kersten P."/>
            <person name="Kohler A."/>
            <person name="Kuees U."/>
            <person name="Kumar T.K.A."/>
            <person name="Kuo A."/>
            <person name="LaButti K."/>
            <person name="Larrondo L.F."/>
            <person name="Lindquist E."/>
            <person name="Ling A."/>
            <person name="Lombard V."/>
            <person name="Lucas S."/>
            <person name="Lundell T."/>
            <person name="Martin R."/>
            <person name="McLaughlin D.J."/>
            <person name="Morgenstern I."/>
            <person name="Morin E."/>
            <person name="Murat C."/>
            <person name="Nagy L.G."/>
            <person name="Nolan M."/>
            <person name="Ohm R.A."/>
            <person name="Patyshakuliyeva A."/>
            <person name="Rokas A."/>
            <person name="Ruiz-Duenas F.J."/>
            <person name="Sabat G."/>
            <person name="Salamov A."/>
            <person name="Samejima M."/>
            <person name="Schmutz J."/>
            <person name="Slot J.C."/>
            <person name="St John F."/>
            <person name="Stenlid J."/>
            <person name="Sun H."/>
            <person name="Sun S."/>
            <person name="Syed K."/>
            <person name="Tsang A."/>
            <person name="Wiebenga A."/>
            <person name="Young D."/>
            <person name="Pisabarro A."/>
            <person name="Eastwood D.C."/>
            <person name="Martin F."/>
            <person name="Cullen D."/>
            <person name="Grigoriev I.V."/>
            <person name="Hibbett D.S."/>
        </authorList>
    </citation>
    <scope>NUCLEOTIDE SEQUENCE [LARGE SCALE GENOMIC DNA]</scope>
    <source>
        <strain evidence="3">TFB10046</strain>
    </source>
</reference>
<feature type="compositionally biased region" description="Basic and acidic residues" evidence="1">
    <location>
        <begin position="25"/>
        <end position="34"/>
    </location>
</feature>
<sequence length="76" mass="8253">MSTYNEFEGSARANVQKDNASKAPDFNEFKKDNGIGKSHATGDSIVPQKIQELAPEGLERALPNAIHDTSKLAPQK</sequence>
<name>J0D3E6_AURST</name>
<dbReference type="KEGG" id="adl:AURDEDRAFT_166407"/>
<dbReference type="OrthoDB" id="3264554at2759"/>
<proteinExistence type="predicted"/>
<organism evidence="2 3">
    <name type="scientific">Auricularia subglabra (strain TFB-10046 / SS5)</name>
    <name type="common">White-rot fungus</name>
    <name type="synonym">Auricularia delicata (strain TFB10046)</name>
    <dbReference type="NCBI Taxonomy" id="717982"/>
    <lineage>
        <taxon>Eukaryota</taxon>
        <taxon>Fungi</taxon>
        <taxon>Dikarya</taxon>
        <taxon>Basidiomycota</taxon>
        <taxon>Agaricomycotina</taxon>
        <taxon>Agaricomycetes</taxon>
        <taxon>Auriculariales</taxon>
        <taxon>Auriculariaceae</taxon>
        <taxon>Auricularia</taxon>
    </lineage>
</organism>
<keyword evidence="3" id="KW-1185">Reference proteome</keyword>
<feature type="region of interest" description="Disordered" evidence="1">
    <location>
        <begin position="1"/>
        <end position="47"/>
    </location>
</feature>
<accession>J0D3E6</accession>
<dbReference type="Proteomes" id="UP000006514">
    <property type="component" value="Unassembled WGS sequence"/>
</dbReference>
<dbReference type="EMBL" id="JH687770">
    <property type="protein sequence ID" value="EJD44621.1"/>
    <property type="molecule type" value="Genomic_DNA"/>
</dbReference>
<dbReference type="InParanoid" id="J0D3E6"/>
<evidence type="ECO:0000313" key="3">
    <source>
        <dbReference type="Proteomes" id="UP000006514"/>
    </source>
</evidence>
<evidence type="ECO:0000313" key="2">
    <source>
        <dbReference type="EMBL" id="EJD44621.1"/>
    </source>
</evidence>
<dbReference type="AlphaFoldDB" id="J0D3E6"/>
<evidence type="ECO:0000256" key="1">
    <source>
        <dbReference type="SAM" id="MobiDB-lite"/>
    </source>
</evidence>
<protein>
    <submittedName>
        <fullName evidence="2">Uncharacterized protein</fullName>
    </submittedName>
</protein>
<gene>
    <name evidence="2" type="ORF">AURDEDRAFT_166407</name>
</gene>